<keyword evidence="5 8" id="KW-1133">Transmembrane helix</keyword>
<dbReference type="EMBL" id="VLJN01000020">
    <property type="protein sequence ID" value="TWG84954.1"/>
    <property type="molecule type" value="Genomic_DNA"/>
</dbReference>
<dbReference type="SUPFAM" id="SSF160544">
    <property type="entry name" value="EscU C-terminal domain-like"/>
    <property type="match status" value="1"/>
</dbReference>
<dbReference type="OrthoDB" id="9807950at2"/>
<evidence type="ECO:0000256" key="8">
    <source>
        <dbReference type="SAM" id="Phobius"/>
    </source>
</evidence>
<evidence type="ECO:0000313" key="9">
    <source>
        <dbReference type="EMBL" id="TWG84954.1"/>
    </source>
</evidence>
<name>A0A562BID7_9BURK</name>
<evidence type="ECO:0000313" key="10">
    <source>
        <dbReference type="Proteomes" id="UP000318141"/>
    </source>
</evidence>
<dbReference type="NCBIfam" id="NF009364">
    <property type="entry name" value="PRK12721.1"/>
    <property type="match status" value="1"/>
</dbReference>
<feature type="compositionally biased region" description="Acidic residues" evidence="7">
    <location>
        <begin position="351"/>
        <end position="378"/>
    </location>
</feature>
<feature type="region of interest" description="Disordered" evidence="7">
    <location>
        <begin position="346"/>
        <end position="420"/>
    </location>
</feature>
<dbReference type="AlphaFoldDB" id="A0A562BID7"/>
<keyword evidence="4 8" id="KW-0812">Transmembrane</keyword>
<feature type="transmembrane region" description="Helical" evidence="8">
    <location>
        <begin position="131"/>
        <end position="157"/>
    </location>
</feature>
<dbReference type="Gene3D" id="3.40.1690.10">
    <property type="entry name" value="secretion proteins EscU"/>
    <property type="match status" value="1"/>
</dbReference>
<proteinExistence type="inferred from homology"/>
<dbReference type="Pfam" id="PF01312">
    <property type="entry name" value="Bac_export_2"/>
    <property type="match status" value="1"/>
</dbReference>
<sequence length="420" mass="45621">MSEKTEQPTPKKIRDARQEGQIAKSVEVTTGVQLAVLLGYFWARGEDMVDAFQNMMEVAVANTGVPLQTAIGHSLRAIGMLTLNLLAPMAIALLLTTVAAVLIQVGPLFAPKFVQPKGQRISPLSNAKQLFSLRSLFEFAKSLLKVTLLSVTFYLLLKRYLNSFQFLPLCGIECGLRVTGVLVGWLWAILVLFYIAFAIADFTFQKRSLTKQLMMSRDEIMKEFKNTEGDPHIKHKRKEIHREIQSGSLASNVKRSTAMVRNPTHIAVCLYYVAGETPLPQVIEKGADARALAMIRIAEEAGIPMVEEVHVARRLYARTEVGDCIPPELFEPVAEILSLVNEMRDAAPPDESIDGDDDGEDAGADVDADEDAGDDDGSDGNGNGNEIGDGSLPSHGAADGSSGPREGTPPGQRAQGGEFD</sequence>
<evidence type="ECO:0000256" key="2">
    <source>
        <dbReference type="ARBA" id="ARBA00010690"/>
    </source>
</evidence>
<organism evidence="9 10">
    <name type="scientific">Cupriavidus gilardii J11</name>
    <dbReference type="NCBI Taxonomy" id="936133"/>
    <lineage>
        <taxon>Bacteria</taxon>
        <taxon>Pseudomonadati</taxon>
        <taxon>Pseudomonadota</taxon>
        <taxon>Betaproteobacteria</taxon>
        <taxon>Burkholderiales</taxon>
        <taxon>Burkholderiaceae</taxon>
        <taxon>Cupriavidus</taxon>
    </lineage>
</organism>
<dbReference type="PANTHER" id="PTHR30531:SF6">
    <property type="entry name" value="SECRETION SYSTEM APPARATUS PROTEIN SSAU"/>
    <property type="match status" value="1"/>
</dbReference>
<keyword evidence="3" id="KW-1003">Cell membrane</keyword>
<dbReference type="NCBIfam" id="TIGR01404">
    <property type="entry name" value="FlhB_rel_III"/>
    <property type="match status" value="1"/>
</dbReference>
<dbReference type="GO" id="GO:0005886">
    <property type="term" value="C:plasma membrane"/>
    <property type="evidence" value="ECO:0007669"/>
    <property type="project" value="UniProtKB-SubCell"/>
</dbReference>
<feature type="transmembrane region" description="Helical" evidence="8">
    <location>
        <begin position="85"/>
        <end position="110"/>
    </location>
</feature>
<evidence type="ECO:0000256" key="5">
    <source>
        <dbReference type="ARBA" id="ARBA00022989"/>
    </source>
</evidence>
<accession>A0A562BID7</accession>
<dbReference type="InterPro" id="IPR029025">
    <property type="entry name" value="T3SS_substrate_exporter_C"/>
</dbReference>
<dbReference type="InterPro" id="IPR006135">
    <property type="entry name" value="T3SS_substrate_exporter"/>
</dbReference>
<evidence type="ECO:0000256" key="6">
    <source>
        <dbReference type="ARBA" id="ARBA00023136"/>
    </source>
</evidence>
<feature type="transmembrane region" description="Helical" evidence="8">
    <location>
        <begin position="185"/>
        <end position="204"/>
    </location>
</feature>
<evidence type="ECO:0000256" key="4">
    <source>
        <dbReference type="ARBA" id="ARBA00022692"/>
    </source>
</evidence>
<evidence type="ECO:0000256" key="3">
    <source>
        <dbReference type="ARBA" id="ARBA00022475"/>
    </source>
</evidence>
<keyword evidence="10" id="KW-1185">Reference proteome</keyword>
<dbReference type="InterPro" id="IPR006307">
    <property type="entry name" value="BsaZ-like"/>
</dbReference>
<protein>
    <submittedName>
        <fullName evidence="9">Type III secretion protein U</fullName>
    </submittedName>
</protein>
<comment type="caution">
    <text evidence="9">The sequence shown here is derived from an EMBL/GenBank/DDBJ whole genome shotgun (WGS) entry which is preliminary data.</text>
</comment>
<gene>
    <name evidence="9" type="ORF">L602_002700000460</name>
</gene>
<evidence type="ECO:0000256" key="1">
    <source>
        <dbReference type="ARBA" id="ARBA00004651"/>
    </source>
</evidence>
<dbReference type="Proteomes" id="UP000318141">
    <property type="component" value="Unassembled WGS sequence"/>
</dbReference>
<dbReference type="GO" id="GO:0009306">
    <property type="term" value="P:protein secretion"/>
    <property type="evidence" value="ECO:0007669"/>
    <property type="project" value="InterPro"/>
</dbReference>
<dbReference type="PANTHER" id="PTHR30531">
    <property type="entry name" value="FLAGELLAR BIOSYNTHETIC PROTEIN FLHB"/>
    <property type="match status" value="1"/>
</dbReference>
<dbReference type="PRINTS" id="PR00950">
    <property type="entry name" value="TYPE3IMSPROT"/>
</dbReference>
<reference evidence="9 10" key="1">
    <citation type="submission" date="2019-07" db="EMBL/GenBank/DDBJ databases">
        <title>Genome sequencing of lignin-degrading bacterial isolates.</title>
        <authorList>
            <person name="Gladden J."/>
        </authorList>
    </citation>
    <scope>NUCLEOTIDE SEQUENCE [LARGE SCALE GENOMIC DNA]</scope>
    <source>
        <strain evidence="9 10">J11</strain>
    </source>
</reference>
<keyword evidence="6 8" id="KW-0472">Membrane</keyword>
<comment type="similarity">
    <text evidence="2">Belongs to the type III secretion exporter family.</text>
</comment>
<comment type="subcellular location">
    <subcellularLocation>
        <location evidence="1">Cell membrane</location>
        <topology evidence="1">Multi-pass membrane protein</topology>
    </subcellularLocation>
</comment>
<evidence type="ECO:0000256" key="7">
    <source>
        <dbReference type="SAM" id="MobiDB-lite"/>
    </source>
</evidence>